<dbReference type="EMBL" id="MU250554">
    <property type="protein sequence ID" value="KAG7442028.1"/>
    <property type="molecule type" value="Genomic_DNA"/>
</dbReference>
<proteinExistence type="predicted"/>
<dbReference type="OrthoDB" id="3044218at2759"/>
<protein>
    <submittedName>
        <fullName evidence="3">Uncharacterized protein</fullName>
    </submittedName>
</protein>
<accession>A0A9P7VK35</accession>
<sequence>MITIFEPSSEPIRSIDSVLASPAFTSSPASSTESPRNRSPQFLPRRRNTVNDADTTVARARLAENRPTPRTPARRRDVVPPRTLTDEKRKQRHELPFFTEEQEAALRDWKETVALWDRRRKAIAKADAELYWYHFVWFVIVLNWSIISVSVVILFQFVFRFGRRQLLSSSFLLSLFCFIALSLFCPKHFY</sequence>
<organism evidence="3 4">
    <name type="scientific">Guyanagaster necrorhizus</name>
    <dbReference type="NCBI Taxonomy" id="856835"/>
    <lineage>
        <taxon>Eukaryota</taxon>
        <taxon>Fungi</taxon>
        <taxon>Dikarya</taxon>
        <taxon>Basidiomycota</taxon>
        <taxon>Agaricomycotina</taxon>
        <taxon>Agaricomycetes</taxon>
        <taxon>Agaricomycetidae</taxon>
        <taxon>Agaricales</taxon>
        <taxon>Marasmiineae</taxon>
        <taxon>Physalacriaceae</taxon>
        <taxon>Guyanagaster</taxon>
    </lineage>
</organism>
<gene>
    <name evidence="3" type="ORF">BT62DRAFT_452572</name>
</gene>
<evidence type="ECO:0000256" key="1">
    <source>
        <dbReference type="SAM" id="MobiDB-lite"/>
    </source>
</evidence>
<feature type="transmembrane region" description="Helical" evidence="2">
    <location>
        <begin position="130"/>
        <end position="159"/>
    </location>
</feature>
<feature type="compositionally biased region" description="Low complexity" evidence="1">
    <location>
        <begin position="22"/>
        <end position="34"/>
    </location>
</feature>
<name>A0A9P7VK35_9AGAR</name>
<keyword evidence="2" id="KW-0812">Transmembrane</keyword>
<dbReference type="GeneID" id="66103247"/>
<feature type="region of interest" description="Disordered" evidence="1">
    <location>
        <begin position="63"/>
        <end position="88"/>
    </location>
</feature>
<feature type="region of interest" description="Disordered" evidence="1">
    <location>
        <begin position="22"/>
        <end position="50"/>
    </location>
</feature>
<comment type="caution">
    <text evidence="3">The sequence shown here is derived from an EMBL/GenBank/DDBJ whole genome shotgun (WGS) entry which is preliminary data.</text>
</comment>
<feature type="compositionally biased region" description="Basic and acidic residues" evidence="1">
    <location>
        <begin position="74"/>
        <end position="88"/>
    </location>
</feature>
<dbReference type="Proteomes" id="UP000812287">
    <property type="component" value="Unassembled WGS sequence"/>
</dbReference>
<evidence type="ECO:0000256" key="2">
    <source>
        <dbReference type="SAM" id="Phobius"/>
    </source>
</evidence>
<dbReference type="AlphaFoldDB" id="A0A9P7VK35"/>
<evidence type="ECO:0000313" key="3">
    <source>
        <dbReference type="EMBL" id="KAG7442028.1"/>
    </source>
</evidence>
<evidence type="ECO:0000313" key="4">
    <source>
        <dbReference type="Proteomes" id="UP000812287"/>
    </source>
</evidence>
<keyword evidence="2" id="KW-1133">Transmembrane helix</keyword>
<dbReference type="RefSeq" id="XP_043035528.1">
    <property type="nucleotide sequence ID" value="XM_043180951.1"/>
</dbReference>
<feature type="transmembrane region" description="Helical" evidence="2">
    <location>
        <begin position="165"/>
        <end position="185"/>
    </location>
</feature>
<keyword evidence="4" id="KW-1185">Reference proteome</keyword>
<reference evidence="3" key="1">
    <citation type="submission" date="2020-11" db="EMBL/GenBank/DDBJ databases">
        <title>Adaptations for nitrogen fixation in a non-lichenized fungal sporocarp promotes dispersal by wood-feeding termites.</title>
        <authorList>
            <consortium name="DOE Joint Genome Institute"/>
            <person name="Koch R.A."/>
            <person name="Yoon G."/>
            <person name="Arayal U."/>
            <person name="Lail K."/>
            <person name="Amirebrahimi M."/>
            <person name="Labutti K."/>
            <person name="Lipzen A."/>
            <person name="Riley R."/>
            <person name="Barry K."/>
            <person name="Henrissat B."/>
            <person name="Grigoriev I.V."/>
            <person name="Herr J.R."/>
            <person name="Aime M.C."/>
        </authorList>
    </citation>
    <scope>NUCLEOTIDE SEQUENCE</scope>
    <source>
        <strain evidence="3">MCA 3950</strain>
    </source>
</reference>
<keyword evidence="2" id="KW-0472">Membrane</keyword>